<evidence type="ECO:0000256" key="15">
    <source>
        <dbReference type="ARBA" id="ARBA00050547"/>
    </source>
</evidence>
<evidence type="ECO:0000313" key="19">
    <source>
        <dbReference type="EMBL" id="JAP63149.1"/>
    </source>
</evidence>
<dbReference type="SUPFAM" id="SSF48179">
    <property type="entry name" value="6-phosphogluconate dehydrogenase C-terminal domain-like"/>
    <property type="match status" value="1"/>
</dbReference>
<dbReference type="InterPro" id="IPR028939">
    <property type="entry name" value="P5C_Rdtase_cat_N"/>
</dbReference>
<organism evidence="19">
    <name type="scientific">Schistocephalus solidus</name>
    <name type="common">Tapeworm</name>
    <dbReference type="NCBI Taxonomy" id="70667"/>
    <lineage>
        <taxon>Eukaryota</taxon>
        <taxon>Metazoa</taxon>
        <taxon>Spiralia</taxon>
        <taxon>Lophotrochozoa</taxon>
        <taxon>Platyhelminthes</taxon>
        <taxon>Cestoda</taxon>
        <taxon>Eucestoda</taxon>
        <taxon>Diphyllobothriidea</taxon>
        <taxon>Diphyllobothriidae</taxon>
        <taxon>Schistocephalus</taxon>
    </lineage>
</organism>
<dbReference type="Pfam" id="PF14748">
    <property type="entry name" value="P5CR_dimer"/>
    <property type="match status" value="1"/>
</dbReference>
<evidence type="ECO:0000259" key="18">
    <source>
        <dbReference type="Pfam" id="PF14748"/>
    </source>
</evidence>
<evidence type="ECO:0000256" key="2">
    <source>
        <dbReference type="ARBA" id="ARBA00005205"/>
    </source>
</evidence>
<evidence type="ECO:0000259" key="17">
    <source>
        <dbReference type="Pfam" id="PF03807"/>
    </source>
</evidence>
<dbReference type="UniPathway" id="UPA00098">
    <property type="reaction ID" value="UER00361"/>
</dbReference>
<evidence type="ECO:0000256" key="13">
    <source>
        <dbReference type="ARBA" id="ARBA00042532"/>
    </source>
</evidence>
<dbReference type="PANTHER" id="PTHR11645:SF0">
    <property type="entry name" value="PYRROLINE-5-CARBOXYLATE REDUCTASE 3"/>
    <property type="match status" value="1"/>
</dbReference>
<keyword evidence="6" id="KW-0963">Cytoplasm</keyword>
<dbReference type="Gene3D" id="1.10.3730.10">
    <property type="entry name" value="ProC C-terminal domain-like"/>
    <property type="match status" value="1"/>
</dbReference>
<evidence type="ECO:0000256" key="7">
    <source>
        <dbReference type="ARBA" id="ARBA00022605"/>
    </source>
</evidence>
<evidence type="ECO:0000256" key="3">
    <source>
        <dbReference type="ARBA" id="ARBA00005525"/>
    </source>
</evidence>
<dbReference type="FunFam" id="1.10.3730.10:FF:000001">
    <property type="entry name" value="Pyrroline-5-carboxylate reductase"/>
    <property type="match status" value="1"/>
</dbReference>
<dbReference type="PANTHER" id="PTHR11645">
    <property type="entry name" value="PYRROLINE-5-CARBOXYLATE REDUCTASE"/>
    <property type="match status" value="1"/>
</dbReference>
<dbReference type="Pfam" id="PF03807">
    <property type="entry name" value="F420_oxidored"/>
    <property type="match status" value="1"/>
</dbReference>
<dbReference type="InterPro" id="IPR036291">
    <property type="entry name" value="NAD(P)-bd_dom_sf"/>
</dbReference>
<keyword evidence="8" id="KW-0641">Proline biosynthesis</keyword>
<protein>
    <recommendedName>
        <fullName evidence="5">Pyrroline-5-carboxylate reductase</fullName>
        <ecNumber evidence="4">1.5.1.2</ecNumber>
    </recommendedName>
    <alternativeName>
        <fullName evidence="12">Pyrroline-5-carboxylate reductase 3</fullName>
    </alternativeName>
    <alternativeName>
        <fullName evidence="13">Pyrroline-5-carboxylate reductase-like protein</fullName>
    </alternativeName>
</protein>
<evidence type="ECO:0000256" key="12">
    <source>
        <dbReference type="ARBA" id="ARBA00039786"/>
    </source>
</evidence>
<dbReference type="GO" id="GO:0005737">
    <property type="term" value="C:cytoplasm"/>
    <property type="evidence" value="ECO:0007669"/>
    <property type="project" value="UniProtKB-SubCell"/>
</dbReference>
<dbReference type="EC" id="1.5.1.2" evidence="4"/>
<comment type="pathway">
    <text evidence="2">Amino-acid biosynthesis; L-proline biosynthesis; L-proline from L-glutamate 5-semialdehyde: step 1/1.</text>
</comment>
<dbReference type="NCBIfam" id="TIGR00112">
    <property type="entry name" value="proC"/>
    <property type="match status" value="1"/>
</dbReference>
<evidence type="ECO:0000256" key="5">
    <source>
        <dbReference type="ARBA" id="ARBA00021413"/>
    </source>
</evidence>
<evidence type="ECO:0000256" key="4">
    <source>
        <dbReference type="ARBA" id="ARBA00012855"/>
    </source>
</evidence>
<dbReference type="InterPro" id="IPR029036">
    <property type="entry name" value="P5CR_dimer"/>
</dbReference>
<evidence type="ECO:0000256" key="8">
    <source>
        <dbReference type="ARBA" id="ARBA00022650"/>
    </source>
</evidence>
<comment type="function">
    <text evidence="14">Oxidoreductase that catalyzes the last step in proline biosynthesis, which corresponds to the reduction of pyrroline-5-carboxylate (P5C) to L-proline using NAD(P)H. Proline is synthesized from either glutamate or ornithine; both are converted to P5C, and then to proline via pyrroline-5-carboxylate reductases (PYCRs). PYCR3 is exclusively linked to the biosynthesis of proline from ornithine.</text>
</comment>
<dbReference type="AlphaFoldDB" id="A0A0V0JCU3"/>
<comment type="subunit">
    <text evidence="11">Homodecamer; composed of 5 homodimers.</text>
</comment>
<evidence type="ECO:0000256" key="14">
    <source>
        <dbReference type="ARBA" id="ARBA00049975"/>
    </source>
</evidence>
<comment type="catalytic activity">
    <reaction evidence="16">
        <text>L-proline + NADP(+) = (S)-1-pyrroline-5-carboxylate + NADPH + 2 H(+)</text>
        <dbReference type="Rhea" id="RHEA:14109"/>
        <dbReference type="ChEBI" id="CHEBI:15378"/>
        <dbReference type="ChEBI" id="CHEBI:17388"/>
        <dbReference type="ChEBI" id="CHEBI:57783"/>
        <dbReference type="ChEBI" id="CHEBI:58349"/>
        <dbReference type="ChEBI" id="CHEBI:60039"/>
        <dbReference type="EC" id="1.5.1.2"/>
    </reaction>
</comment>
<proteinExistence type="inferred from homology"/>
<dbReference type="FunFam" id="3.40.50.720:FF:000190">
    <property type="entry name" value="Pyrroline-5-carboxylate reductase"/>
    <property type="match status" value="1"/>
</dbReference>
<name>A0A0V0JCU3_SCHSO</name>
<dbReference type="GO" id="GO:0004735">
    <property type="term" value="F:pyrroline-5-carboxylate reductase activity"/>
    <property type="evidence" value="ECO:0007669"/>
    <property type="project" value="UniProtKB-EC"/>
</dbReference>
<gene>
    <name evidence="19" type="ORF">TR150531</name>
</gene>
<sequence>SLPHSLYASSHTFAVRAINPLLFFSKKATMACCNQGDADLTAKKAIVGDRHFGFLGSGQMAQAIAKGLLSGGLLKGSHVCMSDRFGTGPEDAKFYAPIKKMKDTYGIEYVQENSSMVKKSDVVFVCVKPNLVQHVLRECADVLPNKLVISIAAGVTVADLEAAVPAATHVIRVMPNTPCLVQQGCGAFSRGNTATDEDVQLLKATFSVIFPVIEEIPESLMNSVTALSGSGPAYILMVMEALADGGVRLGLTRALAQKLAIQTVLGTAAMARDLDVHPAKLRDDVCSPGGSTIAGTHVLEKAGIRATFSECVEAAKKRNDELGQIQK</sequence>
<evidence type="ECO:0000256" key="16">
    <source>
        <dbReference type="ARBA" id="ARBA00052690"/>
    </source>
</evidence>
<evidence type="ECO:0000256" key="9">
    <source>
        <dbReference type="ARBA" id="ARBA00022857"/>
    </source>
</evidence>
<evidence type="ECO:0000256" key="11">
    <source>
        <dbReference type="ARBA" id="ARBA00038523"/>
    </source>
</evidence>
<reference evidence="19" key="1">
    <citation type="submission" date="2016-01" db="EMBL/GenBank/DDBJ databases">
        <title>Reference transcriptome for the parasite Schistocephalus solidus: insights into the molecular evolution of parasitism.</title>
        <authorList>
            <person name="Hebert F.O."/>
            <person name="Grambauer S."/>
            <person name="Barber I."/>
            <person name="Landry C.R."/>
            <person name="Aubin-Horth N."/>
        </authorList>
    </citation>
    <scope>NUCLEOTIDE SEQUENCE</scope>
</reference>
<comment type="catalytic activity">
    <reaction evidence="15">
        <text>L-proline + NAD(+) = (S)-1-pyrroline-5-carboxylate + NADH + 2 H(+)</text>
        <dbReference type="Rhea" id="RHEA:14105"/>
        <dbReference type="ChEBI" id="CHEBI:15378"/>
        <dbReference type="ChEBI" id="CHEBI:17388"/>
        <dbReference type="ChEBI" id="CHEBI:57540"/>
        <dbReference type="ChEBI" id="CHEBI:57945"/>
        <dbReference type="ChEBI" id="CHEBI:60039"/>
        <dbReference type="EC" id="1.5.1.2"/>
    </reaction>
</comment>
<keyword evidence="10" id="KW-0560">Oxidoreductase</keyword>
<dbReference type="EMBL" id="GEEE01000076">
    <property type="protein sequence ID" value="JAP63149.1"/>
    <property type="molecule type" value="Transcribed_RNA"/>
</dbReference>
<feature type="domain" description="Pyrroline-5-carboxylate reductase catalytic N-terminal" evidence="17">
    <location>
        <begin position="52"/>
        <end position="154"/>
    </location>
</feature>
<keyword evidence="9" id="KW-0521">NADP</keyword>
<feature type="non-terminal residue" evidence="19">
    <location>
        <position position="1"/>
    </location>
</feature>
<comment type="subcellular location">
    <subcellularLocation>
        <location evidence="1">Cytoplasm</location>
    </subcellularLocation>
</comment>
<accession>A0A0V0JCU3</accession>
<feature type="domain" description="Pyrroline-5-carboxylate reductase dimerisation" evidence="18">
    <location>
        <begin position="218"/>
        <end position="322"/>
    </location>
</feature>
<dbReference type="GO" id="GO:0055129">
    <property type="term" value="P:L-proline biosynthetic process"/>
    <property type="evidence" value="ECO:0007669"/>
    <property type="project" value="UniProtKB-UniPathway"/>
</dbReference>
<keyword evidence="7" id="KW-0028">Amino-acid biosynthesis</keyword>
<dbReference type="SUPFAM" id="SSF51735">
    <property type="entry name" value="NAD(P)-binding Rossmann-fold domains"/>
    <property type="match status" value="1"/>
</dbReference>
<dbReference type="InterPro" id="IPR008927">
    <property type="entry name" value="6-PGluconate_DH-like_C_sf"/>
</dbReference>
<evidence type="ECO:0000256" key="10">
    <source>
        <dbReference type="ARBA" id="ARBA00023002"/>
    </source>
</evidence>
<dbReference type="HAMAP" id="MF_01925">
    <property type="entry name" value="P5C_reductase"/>
    <property type="match status" value="1"/>
</dbReference>
<comment type="similarity">
    <text evidence="3">Belongs to the pyrroline-5-carboxylate reductase family.</text>
</comment>
<dbReference type="InterPro" id="IPR000304">
    <property type="entry name" value="Pyrroline-COOH_reductase"/>
</dbReference>
<evidence type="ECO:0000256" key="1">
    <source>
        <dbReference type="ARBA" id="ARBA00004496"/>
    </source>
</evidence>
<dbReference type="Gene3D" id="3.40.50.720">
    <property type="entry name" value="NAD(P)-binding Rossmann-like Domain"/>
    <property type="match status" value="1"/>
</dbReference>
<evidence type="ECO:0000256" key="6">
    <source>
        <dbReference type="ARBA" id="ARBA00022490"/>
    </source>
</evidence>